<feature type="domain" description="BD-FAE-like" evidence="3">
    <location>
        <begin position="66"/>
        <end position="262"/>
    </location>
</feature>
<keyword evidence="5" id="KW-1185">Reference proteome</keyword>
<dbReference type="InterPro" id="IPR049492">
    <property type="entry name" value="BD-FAE-like_dom"/>
</dbReference>
<dbReference type="EMBL" id="WHPF01000006">
    <property type="protein sequence ID" value="NNV55664.1"/>
    <property type="molecule type" value="Genomic_DNA"/>
</dbReference>
<dbReference type="Pfam" id="PF20434">
    <property type="entry name" value="BD-FAE"/>
    <property type="match status" value="1"/>
</dbReference>
<accession>A0A8J8FFZ6</accession>
<dbReference type="InterPro" id="IPR050300">
    <property type="entry name" value="GDXG_lipolytic_enzyme"/>
</dbReference>
<dbReference type="SUPFAM" id="SSF53474">
    <property type="entry name" value="alpha/beta-Hydrolases"/>
    <property type="match status" value="1"/>
</dbReference>
<dbReference type="AlphaFoldDB" id="A0A8J8FFZ6"/>
<sequence length="307" mass="33809">MKKLITAISYFMFMQAIHAQQVFSLYDGAVPNAIPCNAVQKEFIDTSWNKSGLLIVQHVTTPTITVYQPAKEKQNGTAVLICPGGGYGVLAAGHEGAEFAKIFNDNGITAFVLYYRLPDDACMTNKAYVPLMDAQQGLYFIRSHAAQYNINVNKVGIMGFSAGGHLAASASVHFNDPVRKELAGANLRPDFSLLIYPVISFKEEVGHMGSRNNLIGNKPTAAMTTYFSNEDQITDKTPPAFLVHASDDGAVKPENSILYYQSLISHNIQAEMHIYQNGGHGFGLHNPTTNDQWFDRCLNWLKANKLL</sequence>
<dbReference type="InterPro" id="IPR029058">
    <property type="entry name" value="AB_hydrolase_fold"/>
</dbReference>
<evidence type="ECO:0000256" key="2">
    <source>
        <dbReference type="SAM" id="SignalP"/>
    </source>
</evidence>
<gene>
    <name evidence="4" type="ORF">GD597_09350</name>
</gene>
<keyword evidence="1" id="KW-0378">Hydrolase</keyword>
<organism evidence="4 5">
    <name type="scientific">Limnovirga soli</name>
    <dbReference type="NCBI Taxonomy" id="2656915"/>
    <lineage>
        <taxon>Bacteria</taxon>
        <taxon>Pseudomonadati</taxon>
        <taxon>Bacteroidota</taxon>
        <taxon>Chitinophagia</taxon>
        <taxon>Chitinophagales</taxon>
        <taxon>Chitinophagaceae</taxon>
        <taxon>Limnovirga</taxon>
    </lineage>
</organism>
<reference evidence="4" key="1">
    <citation type="submission" date="2019-10" db="EMBL/GenBank/DDBJ databases">
        <title>Draft genome sequence of Panacibacter sp. KCS-6.</title>
        <authorList>
            <person name="Yim K.J."/>
        </authorList>
    </citation>
    <scope>NUCLEOTIDE SEQUENCE</scope>
    <source>
        <strain evidence="4">KCS-6</strain>
    </source>
</reference>
<evidence type="ECO:0000259" key="3">
    <source>
        <dbReference type="Pfam" id="PF20434"/>
    </source>
</evidence>
<dbReference type="PANTHER" id="PTHR48081:SF6">
    <property type="entry name" value="PEPTIDASE S9 PROLYL OLIGOPEPTIDASE CATALYTIC DOMAIN-CONTAINING PROTEIN"/>
    <property type="match status" value="1"/>
</dbReference>
<name>A0A8J8FFZ6_9BACT</name>
<dbReference type="Proteomes" id="UP000598971">
    <property type="component" value="Unassembled WGS sequence"/>
</dbReference>
<dbReference type="Gene3D" id="3.40.50.1820">
    <property type="entry name" value="alpha/beta hydrolase"/>
    <property type="match status" value="1"/>
</dbReference>
<comment type="caution">
    <text evidence="4">The sequence shown here is derived from an EMBL/GenBank/DDBJ whole genome shotgun (WGS) entry which is preliminary data.</text>
</comment>
<dbReference type="GO" id="GO:0016787">
    <property type="term" value="F:hydrolase activity"/>
    <property type="evidence" value="ECO:0007669"/>
    <property type="project" value="UniProtKB-KW"/>
</dbReference>
<dbReference type="RefSeq" id="WP_171607597.1">
    <property type="nucleotide sequence ID" value="NZ_WHPF01000006.1"/>
</dbReference>
<protein>
    <submittedName>
        <fullName evidence="4">Prolyl oligopeptidase family serine peptidase</fullName>
    </submittedName>
</protein>
<proteinExistence type="predicted"/>
<dbReference type="PANTHER" id="PTHR48081">
    <property type="entry name" value="AB HYDROLASE SUPERFAMILY PROTEIN C4A8.06C"/>
    <property type="match status" value="1"/>
</dbReference>
<evidence type="ECO:0000313" key="4">
    <source>
        <dbReference type="EMBL" id="NNV55664.1"/>
    </source>
</evidence>
<keyword evidence="2" id="KW-0732">Signal</keyword>
<evidence type="ECO:0000256" key="1">
    <source>
        <dbReference type="ARBA" id="ARBA00022801"/>
    </source>
</evidence>
<feature type="signal peptide" evidence="2">
    <location>
        <begin position="1"/>
        <end position="19"/>
    </location>
</feature>
<evidence type="ECO:0000313" key="5">
    <source>
        <dbReference type="Proteomes" id="UP000598971"/>
    </source>
</evidence>
<feature type="chain" id="PRO_5035273586" evidence="2">
    <location>
        <begin position="20"/>
        <end position="307"/>
    </location>
</feature>